<dbReference type="CDD" id="cd03319">
    <property type="entry name" value="L-Ala-DL-Glu_epimerase"/>
    <property type="match status" value="1"/>
</dbReference>
<comment type="cofactor">
    <cofactor evidence="6 7">
        <name>Mg(2+)</name>
        <dbReference type="ChEBI" id="CHEBI:18420"/>
    </cofactor>
    <text evidence="6 7">Binds 1 Mg(2+) ion per subunit.</text>
</comment>
<reference evidence="9 10" key="1">
    <citation type="submission" date="2017-07" db="EMBL/GenBank/DDBJ databases">
        <authorList>
            <person name="Sun Z.S."/>
            <person name="Albrecht U."/>
            <person name="Echele G."/>
            <person name="Lee C.C."/>
        </authorList>
    </citation>
    <scope>NUCLEOTIDE SEQUENCE [LARGE SCALE GENOMIC DNA]</scope>
    <source>
        <strain evidence="9 10">CGMCC 1.12710</strain>
    </source>
</reference>
<dbReference type="NCBIfam" id="NF042940">
    <property type="entry name" value="racemase_DgcA"/>
    <property type="match status" value="1"/>
</dbReference>
<evidence type="ECO:0000313" key="9">
    <source>
        <dbReference type="EMBL" id="SNT74495.1"/>
    </source>
</evidence>
<accession>A0A239PW73</accession>
<keyword evidence="4 7" id="KW-0413">Isomerase</keyword>
<dbReference type="RefSeq" id="WP_089412675.1">
    <property type="nucleotide sequence ID" value="NZ_FZQA01000005.1"/>
</dbReference>
<dbReference type="SUPFAM" id="SSF51604">
    <property type="entry name" value="Enolase C-terminal domain-like"/>
    <property type="match status" value="1"/>
</dbReference>
<dbReference type="SFLD" id="SFLDF00010">
    <property type="entry name" value="dipeptide_epimerase"/>
    <property type="match status" value="1"/>
</dbReference>
<proteinExistence type="inferred from homology"/>
<dbReference type="GO" id="GO:0016855">
    <property type="term" value="F:racemase and epimerase activity, acting on amino acids and derivatives"/>
    <property type="evidence" value="ECO:0007669"/>
    <property type="project" value="UniProtKB-UniRule"/>
</dbReference>
<feature type="active site" description="Proton acceptor; specific for (S)-substrate epimerization" evidence="5">
    <location>
        <position position="246"/>
    </location>
</feature>
<dbReference type="SUPFAM" id="SSF54826">
    <property type="entry name" value="Enolase N-terminal domain-like"/>
    <property type="match status" value="1"/>
</dbReference>
<keyword evidence="2 6" id="KW-0479">Metal-binding</keyword>
<evidence type="ECO:0000256" key="3">
    <source>
        <dbReference type="ARBA" id="ARBA00022842"/>
    </source>
</evidence>
<dbReference type="InterPro" id="IPR018110">
    <property type="entry name" value="Mandel_Rmase/mucon_lact_enz_CS"/>
</dbReference>
<feature type="binding site" evidence="6">
    <location>
        <position position="201"/>
    </location>
    <ligand>
        <name>Mg(2+)</name>
        <dbReference type="ChEBI" id="CHEBI:18420"/>
    </ligand>
</feature>
<keyword evidence="10" id="KW-1185">Reference proteome</keyword>
<feature type="binding site" evidence="6">
    <location>
        <position position="175"/>
    </location>
    <ligand>
        <name>Mg(2+)</name>
        <dbReference type="ChEBI" id="CHEBI:18420"/>
    </ligand>
</feature>
<gene>
    <name evidence="9" type="ORF">SAMN06297382_2211</name>
</gene>
<dbReference type="InterPro" id="IPR034593">
    <property type="entry name" value="DgoD-like"/>
</dbReference>
<evidence type="ECO:0000256" key="2">
    <source>
        <dbReference type="ARBA" id="ARBA00022723"/>
    </source>
</evidence>
<evidence type="ECO:0000256" key="6">
    <source>
        <dbReference type="PIRSR" id="PIRSR634603-3"/>
    </source>
</evidence>
<keyword evidence="3 6" id="KW-0460">Magnesium</keyword>
<dbReference type="SMART" id="SM00922">
    <property type="entry name" value="MR_MLE"/>
    <property type="match status" value="1"/>
</dbReference>
<evidence type="ECO:0000256" key="1">
    <source>
        <dbReference type="ARBA" id="ARBA00008031"/>
    </source>
</evidence>
<dbReference type="InterPro" id="IPR029017">
    <property type="entry name" value="Enolase-like_N"/>
</dbReference>
<dbReference type="Pfam" id="PF13378">
    <property type="entry name" value="MR_MLE_C"/>
    <property type="match status" value="1"/>
</dbReference>
<sequence length="330" mass="35064">MARKLGVHKTSWPMRAPFRITGYVFETIDAVVVEISEGGHVGRGEGCGVYYLNDVADGMLDSIEALRSDIEGGLTREELQSALPAGGARNAVDCALWDLTAKQTGKSVWELTEIEPRPVQTVFTIGIEETPEKMAAKAAGARAFPVLKVKLDGEQPVERIAAIRAVRPDATLVIDANQGFSLDQLKEVAAPLGELGVAMIEQPLRRGEDEGLAGFDSPVPICADESCLHRGELPAALERYDMINIKLDKTGGLTEGLALAREARAAGKRVMVGNMVGTSLSMAPAFVVAQLCDFVDLDGPLNLKSDYAGGMSYDGGMVSAPSPGFWGGMS</sequence>
<evidence type="ECO:0000256" key="5">
    <source>
        <dbReference type="PIRSR" id="PIRSR634603-1"/>
    </source>
</evidence>
<evidence type="ECO:0000259" key="8">
    <source>
        <dbReference type="SMART" id="SM00922"/>
    </source>
</evidence>
<dbReference type="Gene3D" id="3.20.20.120">
    <property type="entry name" value="Enolase-like C-terminal domain"/>
    <property type="match status" value="1"/>
</dbReference>
<name>A0A239PW73_9PROT</name>
<dbReference type="InterPro" id="IPR034603">
    <property type="entry name" value="Dipeptide_epimerase"/>
</dbReference>
<feature type="domain" description="Mandelate racemase/muconate lactonizing enzyme C-terminal" evidence="8">
    <location>
        <begin position="131"/>
        <end position="222"/>
    </location>
</feature>
<protein>
    <recommendedName>
        <fullName evidence="7">Dipeptide epimerase</fullName>
        <ecNumber evidence="7">5.1.1.-</ecNumber>
    </recommendedName>
</protein>
<dbReference type="EMBL" id="FZQA01000005">
    <property type="protein sequence ID" value="SNT74495.1"/>
    <property type="molecule type" value="Genomic_DNA"/>
</dbReference>
<evidence type="ECO:0000256" key="7">
    <source>
        <dbReference type="RuleBase" id="RU366006"/>
    </source>
</evidence>
<dbReference type="SFLD" id="SFLDG00180">
    <property type="entry name" value="muconate_cycloisomerase"/>
    <property type="match status" value="1"/>
</dbReference>
<organism evidence="9 10">
    <name type="scientific">Amphiplicatus metriothermophilus</name>
    <dbReference type="NCBI Taxonomy" id="1519374"/>
    <lineage>
        <taxon>Bacteria</taxon>
        <taxon>Pseudomonadati</taxon>
        <taxon>Pseudomonadota</taxon>
        <taxon>Alphaproteobacteria</taxon>
        <taxon>Parvularculales</taxon>
        <taxon>Parvularculaceae</taxon>
        <taxon>Amphiplicatus</taxon>
    </lineage>
</organism>
<dbReference type="InterPro" id="IPR013341">
    <property type="entry name" value="Mandelate_racemase_N_dom"/>
</dbReference>
<dbReference type="OrthoDB" id="9782675at2"/>
<dbReference type="InterPro" id="IPR013342">
    <property type="entry name" value="Mandelate_racemase_C"/>
</dbReference>
<evidence type="ECO:0000313" key="10">
    <source>
        <dbReference type="Proteomes" id="UP000198346"/>
    </source>
</evidence>
<dbReference type="GO" id="GO:0000287">
    <property type="term" value="F:magnesium ion binding"/>
    <property type="evidence" value="ECO:0007669"/>
    <property type="project" value="UniProtKB-ARBA"/>
</dbReference>
<dbReference type="Proteomes" id="UP000198346">
    <property type="component" value="Unassembled WGS sequence"/>
</dbReference>
<dbReference type="InterPro" id="IPR029065">
    <property type="entry name" value="Enolase_C-like"/>
</dbReference>
<dbReference type="PANTHER" id="PTHR48080">
    <property type="entry name" value="D-GALACTONATE DEHYDRATASE-RELATED"/>
    <property type="match status" value="1"/>
</dbReference>
<evidence type="ECO:0000256" key="4">
    <source>
        <dbReference type="ARBA" id="ARBA00023235"/>
    </source>
</evidence>
<dbReference type="Gene3D" id="3.30.390.10">
    <property type="entry name" value="Enolase-like, N-terminal domain"/>
    <property type="match status" value="1"/>
</dbReference>
<feature type="active site" description="Proton acceptor; specific for (R)-substrate epimerization" evidence="5">
    <location>
        <position position="150"/>
    </location>
</feature>
<dbReference type="InterPro" id="IPR036849">
    <property type="entry name" value="Enolase-like_C_sf"/>
</dbReference>
<dbReference type="GO" id="GO:0009063">
    <property type="term" value="P:amino acid catabolic process"/>
    <property type="evidence" value="ECO:0007669"/>
    <property type="project" value="InterPro"/>
</dbReference>
<dbReference type="EC" id="5.1.1.-" evidence="7"/>
<feature type="binding site" evidence="6">
    <location>
        <position position="224"/>
    </location>
    <ligand>
        <name>Mg(2+)</name>
        <dbReference type="ChEBI" id="CHEBI:18420"/>
    </ligand>
</feature>
<dbReference type="Pfam" id="PF02746">
    <property type="entry name" value="MR_MLE_N"/>
    <property type="match status" value="1"/>
</dbReference>
<comment type="similarity">
    <text evidence="1 7">Belongs to the mandelate racemase/muconate lactonizing enzyme family.</text>
</comment>
<dbReference type="PROSITE" id="PS00909">
    <property type="entry name" value="MR_MLE_2"/>
    <property type="match status" value="1"/>
</dbReference>
<dbReference type="AlphaFoldDB" id="A0A239PW73"/>
<dbReference type="PANTHER" id="PTHR48080:SF3">
    <property type="entry name" value="ENOLASE SUPERFAMILY MEMBER DDB_G0284701"/>
    <property type="match status" value="1"/>
</dbReference>
<dbReference type="SFLD" id="SFLDS00001">
    <property type="entry name" value="Enolase"/>
    <property type="match status" value="1"/>
</dbReference>